<protein>
    <recommendedName>
        <fullName evidence="3">Vacuolar sorting protein Vps3844 C-terminal domain-containing protein</fullName>
    </recommendedName>
</protein>
<dbReference type="PANTHER" id="PTHR36853:SF1">
    <property type="entry name" value="DUF3844 DOMAIN-CONTAINING PROTEIN"/>
    <property type="match status" value="1"/>
</dbReference>
<keyword evidence="1" id="KW-0812">Transmembrane</keyword>
<reference evidence="4" key="1">
    <citation type="submission" date="2022-11" db="EMBL/GenBank/DDBJ databases">
        <authorList>
            <person name="Petersen C."/>
        </authorList>
    </citation>
    <scope>NUCLEOTIDE SEQUENCE</scope>
    <source>
        <strain evidence="4">IBT 16849</strain>
    </source>
</reference>
<dbReference type="InterPro" id="IPR024382">
    <property type="entry name" value="Vps3844_C"/>
</dbReference>
<organism evidence="4 5">
    <name type="scientific">Penicillium cf. griseofulvum</name>
    <dbReference type="NCBI Taxonomy" id="2972120"/>
    <lineage>
        <taxon>Eukaryota</taxon>
        <taxon>Fungi</taxon>
        <taxon>Dikarya</taxon>
        <taxon>Ascomycota</taxon>
        <taxon>Pezizomycotina</taxon>
        <taxon>Eurotiomycetes</taxon>
        <taxon>Eurotiomycetidae</taxon>
        <taxon>Eurotiales</taxon>
        <taxon>Aspergillaceae</taxon>
        <taxon>Penicillium</taxon>
    </lineage>
</organism>
<evidence type="ECO:0000313" key="5">
    <source>
        <dbReference type="Proteomes" id="UP001150879"/>
    </source>
</evidence>
<keyword evidence="5" id="KW-1185">Reference proteome</keyword>
<comment type="caution">
    <text evidence="4">The sequence shown here is derived from an EMBL/GenBank/DDBJ whole genome shotgun (WGS) entry which is preliminary data.</text>
</comment>
<feature type="domain" description="Vacuolar sorting protein Vps3844 C-terminal" evidence="3">
    <location>
        <begin position="322"/>
        <end position="428"/>
    </location>
</feature>
<dbReference type="Proteomes" id="UP001150879">
    <property type="component" value="Unassembled WGS sequence"/>
</dbReference>
<dbReference type="EMBL" id="JAPQKP010000002">
    <property type="protein sequence ID" value="KAJ5205627.1"/>
    <property type="molecule type" value="Genomic_DNA"/>
</dbReference>
<accession>A0A9W9MQQ5</accession>
<dbReference type="OrthoDB" id="5583277at2759"/>
<proteinExistence type="predicted"/>
<reference evidence="4" key="2">
    <citation type="journal article" date="2023" name="IMA Fungus">
        <title>Comparative genomic study of the Penicillium genus elucidates a diverse pangenome and 15 lateral gene transfer events.</title>
        <authorList>
            <person name="Petersen C."/>
            <person name="Sorensen T."/>
            <person name="Nielsen M.R."/>
            <person name="Sondergaard T.E."/>
            <person name="Sorensen J.L."/>
            <person name="Fitzpatrick D.A."/>
            <person name="Frisvad J.C."/>
            <person name="Nielsen K.L."/>
        </authorList>
    </citation>
    <scope>NUCLEOTIDE SEQUENCE</scope>
    <source>
        <strain evidence="4">IBT 16849</strain>
    </source>
</reference>
<keyword evidence="1" id="KW-1133">Transmembrane helix</keyword>
<name>A0A9W9MQQ5_9EURO</name>
<keyword evidence="1" id="KW-0472">Membrane</keyword>
<keyword evidence="2" id="KW-0732">Signal</keyword>
<feature type="signal peptide" evidence="2">
    <location>
        <begin position="1"/>
        <end position="18"/>
    </location>
</feature>
<evidence type="ECO:0000256" key="1">
    <source>
        <dbReference type="SAM" id="Phobius"/>
    </source>
</evidence>
<dbReference type="Pfam" id="PF12955">
    <property type="entry name" value="Vps3844_C"/>
    <property type="match status" value="1"/>
</dbReference>
<dbReference type="AlphaFoldDB" id="A0A9W9MQQ5"/>
<evidence type="ECO:0000313" key="4">
    <source>
        <dbReference type="EMBL" id="KAJ5205627.1"/>
    </source>
</evidence>
<sequence>MRWVSAFLALGLTGALQATALDATIFTFPPKTVTSSTINPQQQTISEDEARLVLELRMKSSVASVLGTVNADTVNHLNQFAQDDLTLFGGAAGGLAPKKSIFILEGIDQEVALVMQKAQPSYLSVPQISSSFIGSDLLESFIESSPTANENRGQFCTYFNDASRAASSTSQVKKPNFNDLQAPPLIFQLYKTPKECLSKDPMLADESDLLARDFLTLVDSVESWISKDHKDSALKLSFKKASGDSLLGTKLLETLLLHLAEISTTSNREITTVVLPPGVKSEGLSPRGAKQSSAPVAAEHNAFKRSTPNSALPLHSTLAPVCHASNSSCAESTNDCSGHGSCYLKFGSGAEGTAGNCYACKCKQTVVQNSDGTKKTVQWGGAACQKRDISSPFFLVAGVSLLAILLVGSAIGMLFSMGSQELPSVISAGVGGPKSQM</sequence>
<feature type="chain" id="PRO_5040842235" description="Vacuolar sorting protein Vps3844 C-terminal domain-containing protein" evidence="2">
    <location>
        <begin position="19"/>
        <end position="437"/>
    </location>
</feature>
<feature type="transmembrane region" description="Helical" evidence="1">
    <location>
        <begin position="393"/>
        <end position="415"/>
    </location>
</feature>
<dbReference type="InterPro" id="IPR053065">
    <property type="entry name" value="Archenteron_Induction-Rel"/>
</dbReference>
<evidence type="ECO:0000256" key="2">
    <source>
        <dbReference type="SAM" id="SignalP"/>
    </source>
</evidence>
<gene>
    <name evidence="4" type="ORF">N7472_002075</name>
</gene>
<dbReference type="GO" id="GO:0005783">
    <property type="term" value="C:endoplasmic reticulum"/>
    <property type="evidence" value="ECO:0007669"/>
    <property type="project" value="TreeGrafter"/>
</dbReference>
<dbReference type="PANTHER" id="PTHR36853">
    <property type="entry name" value="EXPRESSED PROTEIN"/>
    <property type="match status" value="1"/>
</dbReference>
<evidence type="ECO:0000259" key="3">
    <source>
        <dbReference type="Pfam" id="PF12955"/>
    </source>
</evidence>